<keyword evidence="3" id="KW-0648">Protein biosynthesis</keyword>
<dbReference type="Pfam" id="PF09106">
    <property type="entry name" value="WHD_2nd_SelB"/>
    <property type="match status" value="1"/>
</dbReference>
<protein>
    <submittedName>
        <fullName evidence="3">Selenocysteine-specific elongation factor</fullName>
    </submittedName>
</protein>
<dbReference type="GO" id="GO:0001514">
    <property type="term" value="P:selenocysteine incorporation"/>
    <property type="evidence" value="ECO:0007669"/>
    <property type="project" value="InterPro"/>
</dbReference>
<dbReference type="GO" id="GO:0005737">
    <property type="term" value="C:cytoplasm"/>
    <property type="evidence" value="ECO:0007669"/>
    <property type="project" value="InterPro"/>
</dbReference>
<accession>A0A644ZD63</accession>
<dbReference type="Pfam" id="PF09107">
    <property type="entry name" value="WHD_3rd_SelB"/>
    <property type="match status" value="1"/>
</dbReference>
<dbReference type="InterPro" id="IPR015191">
    <property type="entry name" value="SelB_WHD4"/>
</dbReference>
<keyword evidence="3" id="KW-0251">Elongation factor</keyword>
<name>A0A644ZD63_9ZZZZ</name>
<dbReference type="SUPFAM" id="SSF46785">
    <property type="entry name" value="Winged helix' DNA-binding domain"/>
    <property type="match status" value="2"/>
</dbReference>
<comment type="caution">
    <text evidence="3">The sequence shown here is derived from an EMBL/GenBank/DDBJ whole genome shotgun (WGS) entry which is preliminary data.</text>
</comment>
<dbReference type="AlphaFoldDB" id="A0A644ZD63"/>
<dbReference type="Gene3D" id="1.10.10.2770">
    <property type="match status" value="1"/>
</dbReference>
<dbReference type="InterPro" id="IPR015190">
    <property type="entry name" value="Elong_fac_SelB-wing-hlx_typ-2"/>
</dbReference>
<gene>
    <name evidence="3" type="primary">selB_11</name>
    <name evidence="3" type="ORF">SDC9_85452</name>
</gene>
<dbReference type="GO" id="GO:0003746">
    <property type="term" value="F:translation elongation factor activity"/>
    <property type="evidence" value="ECO:0007669"/>
    <property type="project" value="UniProtKB-KW"/>
</dbReference>
<evidence type="ECO:0000259" key="2">
    <source>
        <dbReference type="Pfam" id="PF09107"/>
    </source>
</evidence>
<evidence type="ECO:0000259" key="1">
    <source>
        <dbReference type="Pfam" id="PF09106"/>
    </source>
</evidence>
<dbReference type="Gene3D" id="1.10.10.10">
    <property type="entry name" value="Winged helix-like DNA-binding domain superfamily/Winged helix DNA-binding domain"/>
    <property type="match status" value="1"/>
</dbReference>
<reference evidence="3" key="1">
    <citation type="submission" date="2019-08" db="EMBL/GenBank/DDBJ databases">
        <authorList>
            <person name="Kucharzyk K."/>
            <person name="Murdoch R.W."/>
            <person name="Higgins S."/>
            <person name="Loffler F."/>
        </authorList>
    </citation>
    <scope>NUCLEOTIDE SEQUENCE</scope>
</reference>
<organism evidence="3">
    <name type="scientific">bioreactor metagenome</name>
    <dbReference type="NCBI Taxonomy" id="1076179"/>
    <lineage>
        <taxon>unclassified sequences</taxon>
        <taxon>metagenomes</taxon>
        <taxon>ecological metagenomes</taxon>
    </lineage>
</organism>
<sequence>MDAVLSPILDNGTVLKLGQRYLLLSSAEALWNDMRKMLKTYHQQYPLQVGMNLSELRSRLASKSPAYITDDLVSCFTRDGRLRLENSVVALPDFQADYTPESAAIRERVLALYDGYGFQPDTAELAETALGVDPKELSQVIARMRFDGELVSLSPQLLVDRAHYDRARHTMLDLFAQKPELGLTEFRDALGISLKFARAFLEHWDGIGITRRTEGNTRVLLKQK</sequence>
<dbReference type="InterPro" id="IPR036390">
    <property type="entry name" value="WH_DNA-bd_sf"/>
</dbReference>
<proteinExistence type="predicted"/>
<feature type="domain" description="Translation elongation factor SelB winged helix type 2" evidence="1">
    <location>
        <begin position="36"/>
        <end position="91"/>
    </location>
</feature>
<dbReference type="GO" id="GO:0005525">
    <property type="term" value="F:GTP binding"/>
    <property type="evidence" value="ECO:0007669"/>
    <property type="project" value="InterPro"/>
</dbReference>
<dbReference type="GO" id="GO:0003723">
    <property type="term" value="F:RNA binding"/>
    <property type="evidence" value="ECO:0007669"/>
    <property type="project" value="InterPro"/>
</dbReference>
<dbReference type="EMBL" id="VSSQ01008419">
    <property type="protein sequence ID" value="MPM38822.1"/>
    <property type="molecule type" value="Genomic_DNA"/>
</dbReference>
<feature type="domain" description="Elongation factor SelB fourth winged-helix" evidence="2">
    <location>
        <begin position="174"/>
        <end position="220"/>
    </location>
</feature>
<evidence type="ECO:0000313" key="3">
    <source>
        <dbReference type="EMBL" id="MPM38822.1"/>
    </source>
</evidence>
<dbReference type="InterPro" id="IPR036388">
    <property type="entry name" value="WH-like_DNA-bd_sf"/>
</dbReference>